<dbReference type="EMBL" id="AMQX01000003">
    <property type="protein sequence ID" value="EKS52192.1"/>
    <property type="molecule type" value="Genomic_DNA"/>
</dbReference>
<dbReference type="Proteomes" id="UP000009352">
    <property type="component" value="Unassembled WGS sequence"/>
</dbReference>
<proteinExistence type="predicted"/>
<accession>A0AB33XWT6</accession>
<comment type="caution">
    <text evidence="1">The sequence shown here is derived from an EMBL/GenBank/DDBJ whole genome shotgun (WGS) entry which is preliminary data.</text>
</comment>
<reference evidence="1 2" key="1">
    <citation type="journal article" date="2013" name="Genome Announc.">
        <title>Draft Genome Sequence of Staphylococcus simulans UMC-CNS-990, Isolated from a Case of Chronic Bovine Mastitis.</title>
        <authorList>
            <person name="Calcutt M.J."/>
            <person name="Foecking M.F."/>
            <person name="Hsieh H.Y."/>
            <person name="Perry J."/>
            <person name="Stewart G.C."/>
            <person name="Middleton J.R."/>
        </authorList>
    </citation>
    <scope>NUCLEOTIDE SEQUENCE [LARGE SCALE GENOMIC DNA]</scope>
    <source>
        <strain evidence="1 2">LRHMDP3</strain>
    </source>
</reference>
<dbReference type="AlphaFoldDB" id="A0AB33XWT6"/>
<evidence type="ECO:0000313" key="2">
    <source>
        <dbReference type="Proteomes" id="UP000009352"/>
    </source>
</evidence>
<sequence>MTANQILDKINQRAQNLDLPKQYFQKMFYLESFLKQVS</sequence>
<protein>
    <submittedName>
        <fullName evidence="1">Uncharacterized protein</fullName>
    </submittedName>
</protein>
<gene>
    <name evidence="1" type="ORF">LRHMDP3_563</name>
</gene>
<evidence type="ECO:0000313" key="1">
    <source>
        <dbReference type="EMBL" id="EKS52192.1"/>
    </source>
</evidence>
<name>A0AB33XWT6_LACRH</name>
<organism evidence="1 2">
    <name type="scientific">Lacticaseibacillus rhamnosus LRHMDP3</name>
    <dbReference type="NCBI Taxonomy" id="1203259"/>
    <lineage>
        <taxon>Bacteria</taxon>
        <taxon>Bacillati</taxon>
        <taxon>Bacillota</taxon>
        <taxon>Bacilli</taxon>
        <taxon>Lactobacillales</taxon>
        <taxon>Lactobacillaceae</taxon>
        <taxon>Lacticaseibacillus</taxon>
    </lineage>
</organism>